<evidence type="ECO:0000256" key="4">
    <source>
        <dbReference type="ARBA" id="ARBA00022837"/>
    </source>
</evidence>
<dbReference type="PANTHER" id="PTHR42693">
    <property type="entry name" value="ARYLSULFATASE FAMILY MEMBER"/>
    <property type="match status" value="1"/>
</dbReference>
<name>A0A3A9AJU1_9FIRM</name>
<evidence type="ECO:0000313" key="7">
    <source>
        <dbReference type="Proteomes" id="UP000280696"/>
    </source>
</evidence>
<evidence type="ECO:0000313" key="6">
    <source>
        <dbReference type="EMBL" id="RKI87753.1"/>
    </source>
</evidence>
<dbReference type="OrthoDB" id="9762324at2"/>
<dbReference type="InterPro" id="IPR050738">
    <property type="entry name" value="Sulfatase"/>
</dbReference>
<evidence type="ECO:0000256" key="1">
    <source>
        <dbReference type="ARBA" id="ARBA00008779"/>
    </source>
</evidence>
<keyword evidence="2" id="KW-0479">Metal-binding</keyword>
<dbReference type="GO" id="GO:0004065">
    <property type="term" value="F:arylsulfatase activity"/>
    <property type="evidence" value="ECO:0007669"/>
    <property type="project" value="TreeGrafter"/>
</dbReference>
<evidence type="ECO:0000259" key="5">
    <source>
        <dbReference type="Pfam" id="PF00884"/>
    </source>
</evidence>
<proteinExistence type="inferred from homology"/>
<keyword evidence="3" id="KW-0378">Hydrolase</keyword>
<organism evidence="6 7">
    <name type="scientific">Parablautia intestinalis</name>
    <dbReference type="NCBI Taxonomy" id="2320100"/>
    <lineage>
        <taxon>Bacteria</taxon>
        <taxon>Bacillati</taxon>
        <taxon>Bacillota</taxon>
        <taxon>Clostridia</taxon>
        <taxon>Lachnospirales</taxon>
        <taxon>Lachnospiraceae</taxon>
        <taxon>Parablautia</taxon>
    </lineage>
</organism>
<dbReference type="GO" id="GO:0046872">
    <property type="term" value="F:metal ion binding"/>
    <property type="evidence" value="ECO:0007669"/>
    <property type="project" value="UniProtKB-KW"/>
</dbReference>
<dbReference type="Gene3D" id="3.40.720.10">
    <property type="entry name" value="Alkaline Phosphatase, subunit A"/>
    <property type="match status" value="1"/>
</dbReference>
<sequence>MNLISGKRPNVLLIYTDQQRIDSLSAYGDCPIKTRNIDMLASEGVKFEKCFVQNPVCGPSRMSFLTGRYCSGIGVGTNGMEFPRDTCIPVNRILRDYGYETAQIGKLHFQPHAKRDARDIYPNYGFDRFIVSDEPGCYDDAYTKWVEMNKPDELPGVRTSLPPAACRYHKPEYAAMPRNTHEPYVFSADSAFSHSAFVASETCRFLRERQPNKPFFAIAGFYAPHPPVNPPRQYIDQVDVNKIKLPVKSQIPEVMPELQDITDDEWRKIIQYYLALVLHVDDCIGEILNTLKEMNAWDNTLIIFTADHGEYLGDYGKIQKGMPGYDCITNVPMIFHFPEKIRPGRTVKCLIEAIDIVPTILDYCGVQSPPFIQGTSLFELLEGKTNHHKHEVLIENFVPYGLKETTVRTEQFMYYCNSAGQELLFDLQEDPRELHNVASRASYQNQLSDMRKRMIMKIQTAAYPNRETLAEY</sequence>
<dbReference type="EMBL" id="RAYQ01000036">
    <property type="protein sequence ID" value="RKI87753.1"/>
    <property type="molecule type" value="Genomic_DNA"/>
</dbReference>
<evidence type="ECO:0000256" key="3">
    <source>
        <dbReference type="ARBA" id="ARBA00022801"/>
    </source>
</evidence>
<accession>A0A3A9AJU1</accession>
<dbReference type="AlphaFoldDB" id="A0A3A9AJU1"/>
<dbReference type="InterPro" id="IPR017850">
    <property type="entry name" value="Alkaline_phosphatase_core_sf"/>
</dbReference>
<dbReference type="Pfam" id="PF00884">
    <property type="entry name" value="Sulfatase"/>
    <property type="match status" value="1"/>
</dbReference>
<reference evidence="6 7" key="1">
    <citation type="submission" date="2018-09" db="EMBL/GenBank/DDBJ databases">
        <title>Murine metabolic-syndrome-specific gut microbial biobank.</title>
        <authorList>
            <person name="Liu C."/>
        </authorList>
    </citation>
    <scope>NUCLEOTIDE SEQUENCE [LARGE SCALE GENOMIC DNA]</scope>
    <source>
        <strain evidence="6 7">0.1xD8-82</strain>
    </source>
</reference>
<keyword evidence="4" id="KW-0106">Calcium</keyword>
<comment type="caution">
    <text evidence="6">The sequence shown here is derived from an EMBL/GenBank/DDBJ whole genome shotgun (WGS) entry which is preliminary data.</text>
</comment>
<dbReference type="SUPFAM" id="SSF53649">
    <property type="entry name" value="Alkaline phosphatase-like"/>
    <property type="match status" value="1"/>
</dbReference>
<feature type="domain" description="Sulfatase N-terminal" evidence="5">
    <location>
        <begin position="9"/>
        <end position="366"/>
    </location>
</feature>
<dbReference type="PANTHER" id="PTHR42693:SF33">
    <property type="entry name" value="ARYLSULFATASE"/>
    <property type="match status" value="1"/>
</dbReference>
<keyword evidence="7" id="KW-1185">Reference proteome</keyword>
<dbReference type="InterPro" id="IPR024607">
    <property type="entry name" value="Sulfatase_CS"/>
</dbReference>
<dbReference type="Proteomes" id="UP000280696">
    <property type="component" value="Unassembled WGS sequence"/>
</dbReference>
<comment type="similarity">
    <text evidence="1">Belongs to the sulfatase family.</text>
</comment>
<dbReference type="RefSeq" id="WP_120472153.1">
    <property type="nucleotide sequence ID" value="NZ_RAYQ01000036.1"/>
</dbReference>
<dbReference type="PROSITE" id="PS00523">
    <property type="entry name" value="SULFATASE_1"/>
    <property type="match status" value="1"/>
</dbReference>
<protein>
    <submittedName>
        <fullName evidence="6">DUF4976 domain-containing protein</fullName>
    </submittedName>
</protein>
<evidence type="ECO:0000256" key="2">
    <source>
        <dbReference type="ARBA" id="ARBA00022723"/>
    </source>
</evidence>
<gene>
    <name evidence="6" type="ORF">D7V94_20445</name>
</gene>
<dbReference type="InterPro" id="IPR000917">
    <property type="entry name" value="Sulfatase_N"/>
</dbReference>